<dbReference type="AlphaFoldDB" id="A0A2P2Q9N6"/>
<name>A0A2P2Q9N6_RHIMU</name>
<feature type="signal peptide" evidence="2">
    <location>
        <begin position="1"/>
        <end position="21"/>
    </location>
</feature>
<keyword evidence="1" id="KW-0812">Transmembrane</keyword>
<protein>
    <submittedName>
        <fullName evidence="3">Uncharacterized protein</fullName>
    </submittedName>
</protein>
<keyword evidence="2" id="KW-0732">Signal</keyword>
<feature type="chain" id="PRO_5015187059" evidence="2">
    <location>
        <begin position="22"/>
        <end position="160"/>
    </location>
</feature>
<proteinExistence type="predicted"/>
<organism evidence="3">
    <name type="scientific">Rhizophora mucronata</name>
    <name type="common">Asiatic mangrove</name>
    <dbReference type="NCBI Taxonomy" id="61149"/>
    <lineage>
        <taxon>Eukaryota</taxon>
        <taxon>Viridiplantae</taxon>
        <taxon>Streptophyta</taxon>
        <taxon>Embryophyta</taxon>
        <taxon>Tracheophyta</taxon>
        <taxon>Spermatophyta</taxon>
        <taxon>Magnoliopsida</taxon>
        <taxon>eudicotyledons</taxon>
        <taxon>Gunneridae</taxon>
        <taxon>Pentapetalae</taxon>
        <taxon>rosids</taxon>
        <taxon>fabids</taxon>
        <taxon>Malpighiales</taxon>
        <taxon>Rhizophoraceae</taxon>
        <taxon>Rhizophora</taxon>
    </lineage>
</organism>
<dbReference type="EMBL" id="GGEC01083212">
    <property type="protein sequence ID" value="MBX63696.1"/>
    <property type="molecule type" value="Transcribed_RNA"/>
</dbReference>
<feature type="transmembrane region" description="Helical" evidence="1">
    <location>
        <begin position="101"/>
        <end position="122"/>
    </location>
</feature>
<reference evidence="3" key="1">
    <citation type="submission" date="2018-02" db="EMBL/GenBank/DDBJ databases">
        <title>Rhizophora mucronata_Transcriptome.</title>
        <authorList>
            <person name="Meera S.P."/>
            <person name="Sreeshan A."/>
            <person name="Augustine A."/>
        </authorList>
    </citation>
    <scope>NUCLEOTIDE SEQUENCE</scope>
    <source>
        <tissue evidence="3">Leaf</tissue>
    </source>
</reference>
<sequence>MYMSMSAVATNSSVLISVLIACPWISLPYCTSHRDAQAGNRLVTDFRLGNIPEDCIFLKNLKASNPFSNCTNPLIIEFHVAESGSKPSDFKCSNNSTALSLWPFSIIPAIIAFHVIKFLLLFSSLNILYAQGQQPHLEYMSTRAVPTVVSYPNSVFIIKP</sequence>
<evidence type="ECO:0000256" key="2">
    <source>
        <dbReference type="SAM" id="SignalP"/>
    </source>
</evidence>
<evidence type="ECO:0000256" key="1">
    <source>
        <dbReference type="SAM" id="Phobius"/>
    </source>
</evidence>
<accession>A0A2P2Q9N6</accession>
<keyword evidence="1" id="KW-0472">Membrane</keyword>
<evidence type="ECO:0000313" key="3">
    <source>
        <dbReference type="EMBL" id="MBX63696.1"/>
    </source>
</evidence>
<keyword evidence="1" id="KW-1133">Transmembrane helix</keyword>